<accession>A0ACC2XMQ0</accession>
<keyword evidence="2" id="KW-1185">Reference proteome</keyword>
<sequence length="185" mass="19870">MCHPSLTCRLDEVEPAHGIEQPVEVLSNEAPFTSLVPHIHSRPRLPRRASASVLGSTRPVEPSAMHPGTATQPLGSVGDVHLELGVGITLDTTEDAMLEIREGVEELLGAEIDGAGVLLDTAKLDDTADELEAMDDGARDDTTELDDTKDELEAMEDDITAALLDEELAVELDVADMVLWKQIKG</sequence>
<protein>
    <submittedName>
        <fullName evidence="1">Uncharacterized protein</fullName>
    </submittedName>
</protein>
<comment type="caution">
    <text evidence="1">The sequence shown here is derived from an EMBL/GenBank/DDBJ whole genome shotgun (WGS) entry which is preliminary data.</text>
</comment>
<proteinExistence type="predicted"/>
<reference evidence="1" key="1">
    <citation type="submission" date="2023-04" db="EMBL/GenBank/DDBJ databases">
        <title>Draft Genome sequencing of Naganishia species isolated from polar environments using Oxford Nanopore Technology.</title>
        <authorList>
            <person name="Leo P."/>
            <person name="Venkateswaran K."/>
        </authorList>
    </citation>
    <scope>NUCLEOTIDE SEQUENCE</scope>
    <source>
        <strain evidence="1">MNA-CCFEE 5425</strain>
    </source>
</reference>
<organism evidence="1 2">
    <name type="scientific">Naganishia vaughanmartiniae</name>
    <dbReference type="NCBI Taxonomy" id="1424756"/>
    <lineage>
        <taxon>Eukaryota</taxon>
        <taxon>Fungi</taxon>
        <taxon>Dikarya</taxon>
        <taxon>Basidiomycota</taxon>
        <taxon>Agaricomycotina</taxon>
        <taxon>Tremellomycetes</taxon>
        <taxon>Filobasidiales</taxon>
        <taxon>Filobasidiaceae</taxon>
        <taxon>Naganishia</taxon>
    </lineage>
</organism>
<dbReference type="Proteomes" id="UP001243375">
    <property type="component" value="Unassembled WGS sequence"/>
</dbReference>
<evidence type="ECO:0000313" key="2">
    <source>
        <dbReference type="Proteomes" id="UP001243375"/>
    </source>
</evidence>
<name>A0ACC2XMQ0_9TREE</name>
<gene>
    <name evidence="1" type="ORF">QFC22_000213</name>
</gene>
<evidence type="ECO:0000313" key="1">
    <source>
        <dbReference type="EMBL" id="KAJ9125258.1"/>
    </source>
</evidence>
<dbReference type="EMBL" id="JASBWU010000001">
    <property type="protein sequence ID" value="KAJ9125258.1"/>
    <property type="molecule type" value="Genomic_DNA"/>
</dbReference>